<organism evidence="1 2">
    <name type="scientific">Pseudomonas fluorescens</name>
    <dbReference type="NCBI Taxonomy" id="294"/>
    <lineage>
        <taxon>Bacteria</taxon>
        <taxon>Pseudomonadati</taxon>
        <taxon>Pseudomonadota</taxon>
        <taxon>Gammaproteobacteria</taxon>
        <taxon>Pseudomonadales</taxon>
        <taxon>Pseudomonadaceae</taxon>
        <taxon>Pseudomonas</taxon>
    </lineage>
</organism>
<name>A0A5E7V2Q4_PSEFL</name>
<dbReference type="RefSeq" id="WP_150673762.1">
    <property type="nucleotide sequence ID" value="NZ_CABVJE010000022.1"/>
</dbReference>
<accession>A0A5E7V2Q4</accession>
<gene>
    <name evidence="1" type="ORF">PS938_04537</name>
</gene>
<reference evidence="1 2" key="1">
    <citation type="submission" date="2019-09" db="EMBL/GenBank/DDBJ databases">
        <authorList>
            <person name="Chandra G."/>
            <person name="Truman W A."/>
        </authorList>
    </citation>
    <scope>NUCLEOTIDE SEQUENCE [LARGE SCALE GENOMIC DNA]</scope>
    <source>
        <strain evidence="1">PS938</strain>
    </source>
</reference>
<dbReference type="OrthoDB" id="7856302at2"/>
<protein>
    <recommendedName>
        <fullName evidence="3">HEPN AbiU2-like domain-containing protein</fullName>
    </recommendedName>
</protein>
<evidence type="ECO:0000313" key="2">
    <source>
        <dbReference type="Proteomes" id="UP000327191"/>
    </source>
</evidence>
<dbReference type="EMBL" id="CABVJE010000022">
    <property type="protein sequence ID" value="VVQ18227.1"/>
    <property type="molecule type" value="Genomic_DNA"/>
</dbReference>
<evidence type="ECO:0000313" key="1">
    <source>
        <dbReference type="EMBL" id="VVQ18227.1"/>
    </source>
</evidence>
<evidence type="ECO:0008006" key="3">
    <source>
        <dbReference type="Google" id="ProtNLM"/>
    </source>
</evidence>
<dbReference type="Proteomes" id="UP000327191">
    <property type="component" value="Unassembled WGS sequence"/>
</dbReference>
<dbReference type="AlphaFoldDB" id="A0A5E7V2Q4"/>
<sequence length="169" mass="19404">MDIASAANEEKQRLYERLYVAAEDLGLARQYAQHLLKKGWHSAPWERRGSIYMQQSAFVTALVVSYARAFTKSYGWPSLPAGFLPEDHGPTALHKRLMGLRHEVYAHSDSKHHKVQPWRIDSKALTDLRGAPFWCFTKEECEQITELIDGIRKRLIPKITIMRAEIADA</sequence>
<proteinExistence type="predicted"/>